<dbReference type="EMBL" id="CAIIXF020000012">
    <property type="protein sequence ID" value="CAH1802352.1"/>
    <property type="molecule type" value="Genomic_DNA"/>
</dbReference>
<gene>
    <name evidence="1" type="ORF">OFUS_LOCUS26041</name>
</gene>
<dbReference type="CDD" id="cd01670">
    <property type="entry name" value="Death"/>
    <property type="match status" value="1"/>
</dbReference>
<proteinExistence type="predicted"/>
<dbReference type="Gene3D" id="1.10.533.10">
    <property type="entry name" value="Death Domain, Fas"/>
    <property type="match status" value="1"/>
</dbReference>
<dbReference type="InterPro" id="IPR000488">
    <property type="entry name" value="Death_dom"/>
</dbReference>
<dbReference type="GO" id="GO:0007165">
    <property type="term" value="P:signal transduction"/>
    <property type="evidence" value="ECO:0007669"/>
    <property type="project" value="InterPro"/>
</dbReference>
<dbReference type="Proteomes" id="UP000749559">
    <property type="component" value="Unassembled WGS sequence"/>
</dbReference>
<dbReference type="OrthoDB" id="100767at2759"/>
<dbReference type="Pfam" id="PF00531">
    <property type="entry name" value="Death"/>
    <property type="match status" value="1"/>
</dbReference>
<organism evidence="1 2">
    <name type="scientific">Owenia fusiformis</name>
    <name type="common">Polychaete worm</name>
    <dbReference type="NCBI Taxonomy" id="6347"/>
    <lineage>
        <taxon>Eukaryota</taxon>
        <taxon>Metazoa</taxon>
        <taxon>Spiralia</taxon>
        <taxon>Lophotrochozoa</taxon>
        <taxon>Annelida</taxon>
        <taxon>Polychaeta</taxon>
        <taxon>Sedentaria</taxon>
        <taxon>Canalipalpata</taxon>
        <taxon>Sabellida</taxon>
        <taxon>Oweniida</taxon>
        <taxon>Oweniidae</taxon>
        <taxon>Owenia</taxon>
    </lineage>
</organism>
<name>A0A8J1TLC4_OWEFU</name>
<dbReference type="SUPFAM" id="SSF47986">
    <property type="entry name" value="DEATH domain"/>
    <property type="match status" value="1"/>
</dbReference>
<accession>A0A8J1TLC4</accession>
<evidence type="ECO:0000313" key="2">
    <source>
        <dbReference type="Proteomes" id="UP000749559"/>
    </source>
</evidence>
<dbReference type="InterPro" id="IPR016729">
    <property type="entry name" value="FADD"/>
</dbReference>
<dbReference type="PANTHER" id="PTHR15077">
    <property type="entry name" value="FAS-ASSOCIATING DEATH DOMAIN-CONTAINING PROTEIN FADD"/>
    <property type="match status" value="1"/>
</dbReference>
<keyword evidence="2" id="KW-1185">Reference proteome</keyword>
<dbReference type="Gene3D" id="3.40.50.300">
    <property type="entry name" value="P-loop containing nucleotide triphosphate hydrolases"/>
    <property type="match status" value="1"/>
</dbReference>
<dbReference type="InterPro" id="IPR011029">
    <property type="entry name" value="DEATH-like_dom_sf"/>
</dbReference>
<dbReference type="InterPro" id="IPR027417">
    <property type="entry name" value="P-loop_NTPase"/>
</dbReference>
<reference evidence="1" key="1">
    <citation type="submission" date="2022-03" db="EMBL/GenBank/DDBJ databases">
        <authorList>
            <person name="Martin C."/>
        </authorList>
    </citation>
    <scope>NUCLEOTIDE SEQUENCE</scope>
</reference>
<evidence type="ECO:0000313" key="1">
    <source>
        <dbReference type="EMBL" id="CAH1802352.1"/>
    </source>
</evidence>
<dbReference type="PROSITE" id="PS50017">
    <property type="entry name" value="DEATH_DOMAIN"/>
    <property type="match status" value="1"/>
</dbReference>
<dbReference type="SUPFAM" id="SSF52540">
    <property type="entry name" value="P-loop containing nucleoside triphosphate hydrolases"/>
    <property type="match status" value="1"/>
</dbReference>
<comment type="caution">
    <text evidence="1">The sequence shown here is derived from an EMBL/GenBank/DDBJ whole genome shotgun (WGS) entry which is preliminary data.</text>
</comment>
<dbReference type="AlphaFoldDB" id="A0A8J1TLC4"/>
<protein>
    <submittedName>
        <fullName evidence="1">Uncharacterized protein</fullName>
    </submittedName>
</protein>
<dbReference type="SMART" id="SM00005">
    <property type="entry name" value="DEATH"/>
    <property type="match status" value="1"/>
</dbReference>
<sequence>MWWSPVAPRSFTVAPKSYTGAPSGPKKLYGRPQKLYDGTQKLYDGPQWPPEAKGLHPVAPRNYMVAPRSCTVALNGPKKLYRGPSGPQKIKDTGHQKWLQDIAGHLGKNARKVARRLGVTDEDIENIDSNHKDNSEEAAYQMLRKWYQNYRGKNPIPELYEALVECELKGIADRFLPNSTGHGSIHRKRCNIAKTVGNFITTEDMKKCKKHLENENSIVLTGLSGSGKTEIAKRYWEDNRQKYECGWLIHSGTEENIRNALAKCSRRFQRVDPDVTLLLEDICEEMKRESDRKFFIIFDDVSPATQKIIQEHFDTRLADNITVIITTQTVQHGNENSLKIEGFSQEEMLELLRELETETRSKVKLWNEMGRLPCALVCAEYDINKQKTTIEQYLKAVNDVDINPMIEQRTQNALGSDYNKRGFVKAHVQSVRSMMKEIEEEFSDDKVHVARGLCLVFKSMAYMNSNAIPVSFLVNLLSLILDQKTPLPEEKLEQYINQLIDKMQIRWFVTIFKEDSDRFLDSHDLVKLATRMQIDVDSRNEPLEKLFKALLSCFAKDTGFMAYFKTNAALLPHVEEALDRVEQLRHDDPTEMQRPYLSLMEIGLLDVLGNVYAKTEREEQSEKKLERAVDLFFELIDENDISVQSESDIVATAQDIYRKLHNLVTQNEDVNVLSNFVVGLVLNKTDVEQLRRIAGDIKFPERGSQFLVDVNTYHKLVKHGVALPEEELKRMYLPELFASVLYEYGRLYLKNADKFKNIKDEKRIKKIKSAINLSHAVCQVITEKTDVHVLHTILTKRNILLHVYSEDLDDDGNAKQPLRKLNDLYKGKKKYEELLEEAVDRKWFQHGIMK</sequence>